<proteinExistence type="predicted"/>
<gene>
    <name evidence="2" type="ORF">ACFO5O_11435</name>
</gene>
<keyword evidence="3" id="KW-1185">Reference proteome</keyword>
<dbReference type="EMBL" id="JBHSGP010000014">
    <property type="protein sequence ID" value="MFC4722938.1"/>
    <property type="molecule type" value="Genomic_DNA"/>
</dbReference>
<evidence type="ECO:0000313" key="2">
    <source>
        <dbReference type="EMBL" id="MFC4722938.1"/>
    </source>
</evidence>
<evidence type="ECO:0008006" key="4">
    <source>
        <dbReference type="Google" id="ProtNLM"/>
    </source>
</evidence>
<evidence type="ECO:0000256" key="1">
    <source>
        <dbReference type="SAM" id="SignalP"/>
    </source>
</evidence>
<keyword evidence="1" id="KW-0732">Signal</keyword>
<comment type="caution">
    <text evidence="2">The sequence shown here is derived from an EMBL/GenBank/DDBJ whole genome shotgun (WGS) entry which is preliminary data.</text>
</comment>
<dbReference type="RefSeq" id="WP_387963874.1">
    <property type="nucleotide sequence ID" value="NZ_JBHSGP010000014.1"/>
</dbReference>
<protein>
    <recommendedName>
        <fullName evidence="4">Lipoprotein</fullName>
    </recommendedName>
</protein>
<organism evidence="2 3">
    <name type="scientific">Geojedonia litorea</name>
    <dbReference type="NCBI Taxonomy" id="1268269"/>
    <lineage>
        <taxon>Bacteria</taxon>
        <taxon>Pseudomonadati</taxon>
        <taxon>Bacteroidota</taxon>
        <taxon>Flavobacteriia</taxon>
        <taxon>Flavobacteriales</taxon>
        <taxon>Flavobacteriaceae</taxon>
        <taxon>Geojedonia</taxon>
    </lineage>
</organism>
<accession>A0ABV9N7P5</accession>
<dbReference type="PROSITE" id="PS51257">
    <property type="entry name" value="PROKAR_LIPOPROTEIN"/>
    <property type="match status" value="1"/>
</dbReference>
<name>A0ABV9N7P5_9FLAO</name>
<dbReference type="Proteomes" id="UP001595953">
    <property type="component" value="Unassembled WGS sequence"/>
</dbReference>
<sequence length="136" mass="15658">MKRIFALCVLFISLVSCSLSDDNSNNFHFEILPVESVVMPEQFTLGETYEIKVSYLRPSSCHIFNDFYYQSNLNQRTIAIVTTVYEDVSCTQAVELVEVSFNFIVTNNGTYVFKFWQGEDESGNDIYYIVEVPVVE</sequence>
<evidence type="ECO:0000313" key="3">
    <source>
        <dbReference type="Proteomes" id="UP001595953"/>
    </source>
</evidence>
<reference evidence="3" key="1">
    <citation type="journal article" date="2019" name="Int. J. Syst. Evol. Microbiol.">
        <title>The Global Catalogue of Microorganisms (GCM) 10K type strain sequencing project: providing services to taxonomists for standard genome sequencing and annotation.</title>
        <authorList>
            <consortium name="The Broad Institute Genomics Platform"/>
            <consortium name="The Broad Institute Genome Sequencing Center for Infectious Disease"/>
            <person name="Wu L."/>
            <person name="Ma J."/>
        </authorList>
    </citation>
    <scope>NUCLEOTIDE SEQUENCE [LARGE SCALE GENOMIC DNA]</scope>
    <source>
        <strain evidence="3">CCUG 63682</strain>
    </source>
</reference>
<feature type="signal peptide" evidence="1">
    <location>
        <begin position="1"/>
        <end position="21"/>
    </location>
</feature>
<feature type="chain" id="PRO_5046438725" description="Lipoprotein" evidence="1">
    <location>
        <begin position="22"/>
        <end position="136"/>
    </location>
</feature>